<dbReference type="InterPro" id="IPR011650">
    <property type="entry name" value="Peptidase_M20_dimer"/>
</dbReference>
<dbReference type="Pfam" id="PF01546">
    <property type="entry name" value="Peptidase_M20"/>
    <property type="match status" value="1"/>
</dbReference>
<proteinExistence type="predicted"/>
<dbReference type="Proteomes" id="UP001524478">
    <property type="component" value="Unassembled WGS sequence"/>
</dbReference>
<organism evidence="2 3">
    <name type="scientific">Tissierella carlieri</name>
    <dbReference type="NCBI Taxonomy" id="689904"/>
    <lineage>
        <taxon>Bacteria</taxon>
        <taxon>Bacillati</taxon>
        <taxon>Bacillota</taxon>
        <taxon>Tissierellia</taxon>
        <taxon>Tissierellales</taxon>
        <taxon>Tissierellaceae</taxon>
        <taxon>Tissierella</taxon>
    </lineage>
</organism>
<dbReference type="SUPFAM" id="SSF53187">
    <property type="entry name" value="Zn-dependent exopeptidases"/>
    <property type="match status" value="1"/>
</dbReference>
<feature type="domain" description="Peptidase M20 dimerisation" evidence="1">
    <location>
        <begin position="189"/>
        <end position="278"/>
    </location>
</feature>
<reference evidence="2 3" key="1">
    <citation type="submission" date="2022-06" db="EMBL/GenBank/DDBJ databases">
        <title>Isolation of gut microbiota from human fecal samples.</title>
        <authorList>
            <person name="Pamer E.G."/>
            <person name="Barat B."/>
            <person name="Waligurski E."/>
            <person name="Medina S."/>
            <person name="Paddock L."/>
            <person name="Mostad J."/>
        </authorList>
    </citation>
    <scope>NUCLEOTIDE SEQUENCE [LARGE SCALE GENOMIC DNA]</scope>
    <source>
        <strain evidence="2 3">DFI.7.95</strain>
    </source>
</reference>
<dbReference type="PIRSF" id="PIRSF005962">
    <property type="entry name" value="Pept_M20D_amidohydro"/>
    <property type="match status" value="1"/>
</dbReference>
<dbReference type="SUPFAM" id="SSF55031">
    <property type="entry name" value="Bacterial exopeptidase dimerisation domain"/>
    <property type="match status" value="1"/>
</dbReference>
<dbReference type="InterPro" id="IPR017439">
    <property type="entry name" value="Amidohydrolase"/>
</dbReference>
<gene>
    <name evidence="2" type="ORF">NE686_21190</name>
</gene>
<accession>A0ABT1SGJ9</accession>
<dbReference type="Pfam" id="PF07687">
    <property type="entry name" value="M20_dimer"/>
    <property type="match status" value="1"/>
</dbReference>
<evidence type="ECO:0000259" key="1">
    <source>
        <dbReference type="Pfam" id="PF07687"/>
    </source>
</evidence>
<dbReference type="InterPro" id="IPR002933">
    <property type="entry name" value="Peptidase_M20"/>
</dbReference>
<dbReference type="CDD" id="cd03886">
    <property type="entry name" value="M20_Acy1"/>
    <property type="match status" value="1"/>
</dbReference>
<dbReference type="EMBL" id="JANGAC010000025">
    <property type="protein sequence ID" value="MCQ4925625.1"/>
    <property type="molecule type" value="Genomic_DNA"/>
</dbReference>
<evidence type="ECO:0000313" key="2">
    <source>
        <dbReference type="EMBL" id="MCQ4925625.1"/>
    </source>
</evidence>
<comment type="caution">
    <text evidence="2">The sequence shown here is derived from an EMBL/GenBank/DDBJ whole genome shotgun (WGS) entry which is preliminary data.</text>
</comment>
<name>A0ABT1SGJ9_9FIRM</name>
<evidence type="ECO:0000313" key="3">
    <source>
        <dbReference type="Proteomes" id="UP001524478"/>
    </source>
</evidence>
<dbReference type="PANTHER" id="PTHR11014:SF63">
    <property type="entry name" value="METALLOPEPTIDASE, PUTATIVE (AFU_ORTHOLOGUE AFUA_6G09600)-RELATED"/>
    <property type="match status" value="1"/>
</dbReference>
<keyword evidence="3" id="KW-1185">Reference proteome</keyword>
<dbReference type="Gene3D" id="3.30.70.360">
    <property type="match status" value="1"/>
</dbReference>
<dbReference type="InterPro" id="IPR036264">
    <property type="entry name" value="Bact_exopeptidase_dim_dom"/>
</dbReference>
<dbReference type="PANTHER" id="PTHR11014">
    <property type="entry name" value="PEPTIDASE M20 FAMILY MEMBER"/>
    <property type="match status" value="1"/>
</dbReference>
<dbReference type="Gene3D" id="3.40.630.10">
    <property type="entry name" value="Zn peptidases"/>
    <property type="match status" value="1"/>
</dbReference>
<protein>
    <submittedName>
        <fullName evidence="2">M20 family metallopeptidase</fullName>
    </submittedName>
</protein>
<dbReference type="RefSeq" id="WP_256313040.1">
    <property type="nucleotide sequence ID" value="NZ_JANGAC010000025.1"/>
</dbReference>
<sequence>MNFKECAKEIEKDIIKWRRNLHQIPEIGLDLPQTSDYVQMRLKEMGIEYKTLVNGSAIVALIGEKNQGKTIALRADMDALPIKEETGVLYSSKNGNMHACGHDAHTAMLLGAAKILKDNEHLLKGTVKLLFQPGEEGFAGAKHMIEEGALESPKVDNIVGLHIGAPSKGVPDGKVIVNYGKTMTCLDKFYLKIKGIGAHGAYPELGVDPVTISAQVIGALQCIVSREKGGPEPAIITVGKINGGTAFNIIPEFIEMEGTARFVDQGLREQAAKRIGEISTGIAKAMRGDCEYEYEFGYPPLVNSKEITEKFIKSAQKIVGSENIIEMERPIMGGEDMAFFLQEVPGTFFFLASSEYDSEGNFISSHNPKFNISEDVLHIGTALFVQTVFDFLNM</sequence>
<dbReference type="NCBIfam" id="TIGR01891">
    <property type="entry name" value="amidohydrolases"/>
    <property type="match status" value="1"/>
</dbReference>